<keyword evidence="8" id="KW-1185">Reference proteome</keyword>
<feature type="transmembrane region" description="Helical" evidence="4">
    <location>
        <begin position="514"/>
        <end position="539"/>
    </location>
</feature>
<evidence type="ECO:0000259" key="5">
    <source>
        <dbReference type="Pfam" id="PF05157"/>
    </source>
</evidence>
<dbReference type="SUPFAM" id="SSF53448">
    <property type="entry name" value="Nucleotide-diphospho-sugar transferases"/>
    <property type="match status" value="1"/>
</dbReference>
<dbReference type="Gene3D" id="3.90.550.10">
    <property type="entry name" value="Spore Coat Polysaccharide Biosynthesis Protein SpsA, Chain A"/>
    <property type="match status" value="1"/>
</dbReference>
<dbReference type="GO" id="GO:0016757">
    <property type="term" value="F:glycosyltransferase activity"/>
    <property type="evidence" value="ECO:0007669"/>
    <property type="project" value="UniProtKB-KW"/>
</dbReference>
<dbReference type="InterPro" id="IPR007831">
    <property type="entry name" value="T2SS_GspE_N"/>
</dbReference>
<evidence type="ECO:0000259" key="6">
    <source>
        <dbReference type="Pfam" id="PF13632"/>
    </source>
</evidence>
<proteinExistence type="inferred from homology"/>
<reference evidence="7 8" key="1">
    <citation type="submission" date="2018-07" db="EMBL/GenBank/DDBJ databases">
        <authorList>
            <person name="Zhang Y."/>
            <person name="Wang L."/>
            <person name="Ma S."/>
        </authorList>
    </citation>
    <scope>NUCLEOTIDE SEQUENCE [LARGE SCALE GENOMIC DNA]</scope>
    <source>
        <strain evidence="7 8">4-2</strain>
    </source>
</reference>
<evidence type="ECO:0000256" key="1">
    <source>
        <dbReference type="ARBA" id="ARBA00006739"/>
    </source>
</evidence>
<keyword evidence="3 7" id="KW-0808">Transferase</keyword>
<dbReference type="PANTHER" id="PTHR43630:SF1">
    <property type="entry name" value="POLY-BETA-1,6-N-ACETYL-D-GLUCOSAMINE SYNTHASE"/>
    <property type="match status" value="1"/>
</dbReference>
<gene>
    <name evidence="7" type="ORF">C9E81_16955</name>
</gene>
<evidence type="ECO:0000256" key="4">
    <source>
        <dbReference type="SAM" id="Phobius"/>
    </source>
</evidence>
<dbReference type="SUPFAM" id="SSF160246">
    <property type="entry name" value="EspE N-terminal domain-like"/>
    <property type="match status" value="1"/>
</dbReference>
<organism evidence="7 8">
    <name type="scientific">Paracoccus alkanivorans</name>
    <dbReference type="NCBI Taxonomy" id="2116655"/>
    <lineage>
        <taxon>Bacteria</taxon>
        <taxon>Pseudomonadati</taxon>
        <taxon>Pseudomonadota</taxon>
        <taxon>Alphaproteobacteria</taxon>
        <taxon>Rhodobacterales</taxon>
        <taxon>Paracoccaceae</taxon>
        <taxon>Paracoccus</taxon>
    </lineage>
</organism>
<feature type="transmembrane region" description="Helical" evidence="4">
    <location>
        <begin position="169"/>
        <end position="191"/>
    </location>
</feature>
<keyword evidence="4" id="KW-1133">Transmembrane helix</keyword>
<feature type="transmembrane region" description="Helical" evidence="4">
    <location>
        <begin position="470"/>
        <end position="494"/>
    </location>
</feature>
<feature type="domain" description="Type II secretion system protein GspE N-terminal" evidence="5">
    <location>
        <begin position="33"/>
        <end position="115"/>
    </location>
</feature>
<feature type="transmembrane region" description="Helical" evidence="4">
    <location>
        <begin position="144"/>
        <end position="163"/>
    </location>
</feature>
<evidence type="ECO:0000256" key="3">
    <source>
        <dbReference type="ARBA" id="ARBA00022679"/>
    </source>
</evidence>
<feature type="domain" description="Glycosyltransferase 2-like" evidence="6">
    <location>
        <begin position="306"/>
        <end position="494"/>
    </location>
</feature>
<name>A0A3M0M7N6_9RHOB</name>
<keyword evidence="4" id="KW-0812">Transmembrane</keyword>
<keyword evidence="4" id="KW-0472">Membrane</keyword>
<accession>A0A3M0M7N6</accession>
<dbReference type="InterPro" id="IPR001173">
    <property type="entry name" value="Glyco_trans_2-like"/>
</dbReference>
<dbReference type="EMBL" id="QOKZ01000007">
    <property type="protein sequence ID" value="RMC33223.1"/>
    <property type="molecule type" value="Genomic_DNA"/>
</dbReference>
<dbReference type="AlphaFoldDB" id="A0A3M0M7N6"/>
<dbReference type="PANTHER" id="PTHR43630">
    <property type="entry name" value="POLY-BETA-1,6-N-ACETYL-D-GLUCOSAMINE SYNTHASE"/>
    <property type="match status" value="1"/>
</dbReference>
<evidence type="ECO:0000313" key="8">
    <source>
        <dbReference type="Proteomes" id="UP000273516"/>
    </source>
</evidence>
<comment type="caution">
    <text evidence="7">The sequence shown here is derived from an EMBL/GenBank/DDBJ whole genome shotgun (WGS) entry which is preliminary data.</text>
</comment>
<dbReference type="Proteomes" id="UP000273516">
    <property type="component" value="Unassembled WGS sequence"/>
</dbReference>
<dbReference type="InterPro" id="IPR037257">
    <property type="entry name" value="T2SS_E_N_sf"/>
</dbReference>
<sequence length="641" mass="72164">MMRHRHDTPLGRILLAHGWVTPEALARAQSRQWGVDVIDPVASPPDPRLIDAVGAAHCLTHNILPWRRMGNITWVATCDPERFGDLIRMLPAEFGTIRMLICSEKQIHAAILAIRRTELIRMAEVCVPATESCRTRKHRMLGGVYLLAASMVILGFCLLPVAMLRTLVAIAAIGLIAQAGLKLVCFVTALWTSWKDRRCRKTLIDEEAGAMEMAVPLPVISVLVPLFQESDVAEQLVARLLRLRYPRELTDIVMVVETGDEVTKDALAVADLPHWIRVIEVPDGPIRTKPRALNYALGFCRGEVIGIWDAEDQPDPDQLHRIARHFSFAPPELGCLQGVLDYYNPQTNRLARCFTIEYAVWFRVLLPAFARLGFAIPLGGTTCFFRREALEDVGAWDAWNVTEDADLGIRLARHGWRTEVVATTTEEEANCRPLAWIRQRSRWLKGYAMTWEVNMRSPRRLWRDLGPWRFCAFQVQFLFMLTQYLLAPVIWGFWLLSMGISYPLREALQNTFGAVTLSVLLGILIGSGVLDVAVGIFAVRRRKHRHLLPWVPMMQLYFPLGYVAAWKAFYEMLKCPFYWDKTAHGIFAATTPQNVPMTPPDTVLLPVMGQIGKSEQAEAVGVITGRNGEAANSAIHLPRAG</sequence>
<dbReference type="OrthoDB" id="7431422at2"/>
<evidence type="ECO:0000256" key="2">
    <source>
        <dbReference type="ARBA" id="ARBA00022676"/>
    </source>
</evidence>
<dbReference type="InterPro" id="IPR029044">
    <property type="entry name" value="Nucleotide-diphossugar_trans"/>
</dbReference>
<dbReference type="Pfam" id="PF13632">
    <property type="entry name" value="Glyco_trans_2_3"/>
    <property type="match status" value="1"/>
</dbReference>
<protein>
    <submittedName>
        <fullName evidence="7">Glycosyltransferase</fullName>
    </submittedName>
</protein>
<comment type="similarity">
    <text evidence="1">Belongs to the glycosyltransferase 2 family.</text>
</comment>
<dbReference type="Pfam" id="PF05157">
    <property type="entry name" value="MshEN"/>
    <property type="match status" value="1"/>
</dbReference>
<keyword evidence="2" id="KW-0328">Glycosyltransferase</keyword>
<evidence type="ECO:0000313" key="7">
    <source>
        <dbReference type="EMBL" id="RMC33223.1"/>
    </source>
</evidence>